<dbReference type="OrthoDB" id="7471569at2"/>
<evidence type="ECO:0000313" key="2">
    <source>
        <dbReference type="Proteomes" id="UP000078428"/>
    </source>
</evidence>
<keyword evidence="2" id="KW-1185">Reference proteome</keyword>
<proteinExistence type="predicted"/>
<name>A0A178MS33_9PROT</name>
<evidence type="ECO:0000313" key="1">
    <source>
        <dbReference type="EMBL" id="OAN52275.1"/>
    </source>
</evidence>
<reference evidence="1 2" key="1">
    <citation type="submission" date="2016-04" db="EMBL/GenBank/DDBJ databases">
        <title>Draft genome sequence of freshwater magnetotactic bacteria Magnetospirillum marisnigri SP-1 and Magnetospirillum moscoviense BB-1.</title>
        <authorList>
            <person name="Koziaeva V."/>
            <person name="Dziuba M.V."/>
            <person name="Ivanov T.M."/>
            <person name="Kuznetsov B."/>
            <person name="Grouzdev D.S."/>
        </authorList>
    </citation>
    <scope>NUCLEOTIDE SEQUENCE [LARGE SCALE GENOMIC DNA]</scope>
    <source>
        <strain evidence="1 2">SP-1</strain>
    </source>
</reference>
<organism evidence="1 2">
    <name type="scientific">Paramagnetospirillum marisnigri</name>
    <dbReference type="NCBI Taxonomy" id="1285242"/>
    <lineage>
        <taxon>Bacteria</taxon>
        <taxon>Pseudomonadati</taxon>
        <taxon>Pseudomonadota</taxon>
        <taxon>Alphaproteobacteria</taxon>
        <taxon>Rhodospirillales</taxon>
        <taxon>Magnetospirillaceae</taxon>
        <taxon>Paramagnetospirillum</taxon>
    </lineage>
</organism>
<dbReference type="Proteomes" id="UP000078428">
    <property type="component" value="Unassembled WGS sequence"/>
</dbReference>
<dbReference type="InterPro" id="IPR036390">
    <property type="entry name" value="WH_DNA-bd_sf"/>
</dbReference>
<dbReference type="InterPro" id="IPR036388">
    <property type="entry name" value="WH-like_DNA-bd_sf"/>
</dbReference>
<dbReference type="STRING" id="1285242.A6A04_00855"/>
<dbReference type="AlphaFoldDB" id="A0A178MS33"/>
<gene>
    <name evidence="1" type="ORF">A6A04_00855</name>
</gene>
<dbReference type="RefSeq" id="WP_068491133.1">
    <property type="nucleotide sequence ID" value="NZ_LWQT01000044.1"/>
</dbReference>
<dbReference type="Pfam" id="PF25212">
    <property type="entry name" value="HVO_A0114"/>
    <property type="match status" value="1"/>
</dbReference>
<dbReference type="EMBL" id="LWQT01000044">
    <property type="protein sequence ID" value="OAN52275.1"/>
    <property type="molecule type" value="Genomic_DNA"/>
</dbReference>
<dbReference type="Gene3D" id="1.10.10.10">
    <property type="entry name" value="Winged helix-like DNA-binding domain superfamily/Winged helix DNA-binding domain"/>
    <property type="match status" value="1"/>
</dbReference>
<dbReference type="SUPFAM" id="SSF46785">
    <property type="entry name" value="Winged helix' DNA-binding domain"/>
    <property type="match status" value="1"/>
</dbReference>
<accession>A0A178MS33</accession>
<comment type="caution">
    <text evidence="1">The sequence shown here is derived from an EMBL/GenBank/DDBJ whole genome shotgun (WGS) entry which is preliminary data.</text>
</comment>
<protein>
    <submittedName>
        <fullName evidence="1">Uncharacterized protein</fullName>
    </submittedName>
</protein>
<sequence length="122" mass="13612">MIKRVEVGGSLKDAARRFGDAWAKAERGDAVEATETITFVSWSALAAVMTDKRHELLQHLHQHPATSIRALARDIGRDYKRVHEDLAALAAVGLVERRDDAWRADYDEIHTSITLTPPRAAE</sequence>